<evidence type="ECO:0000313" key="2">
    <source>
        <dbReference type="EMBL" id="GAA0035241.1"/>
    </source>
</evidence>
<reference evidence="2 3" key="1">
    <citation type="submission" date="2024-01" db="EMBL/GenBank/DDBJ databases">
        <title>Characterization of antibiotic resistant novel bacterial strains and their environmental applications.</title>
        <authorList>
            <person name="Manzoor S."/>
            <person name="Abbas S."/>
            <person name="Arshad M."/>
            <person name="Ahmed I."/>
        </authorList>
    </citation>
    <scope>NUCLEOTIDE SEQUENCE [LARGE SCALE GENOMIC DNA]</scope>
    <source>
        <strain evidence="2 3">NCCP-602</strain>
    </source>
</reference>
<sequence>MTDRQTEHRQRRPRLRTGVMPVLAGACVLALVAAIVAMAIMPTGSTLARFYSEASDDTEMTLQAQGIEAGTAGVVTPDYGSWNWFDRQMNETSLTLKNTSPTTMVASIRIASVELAGTNISEAWGKAAAFIVDDGGVKREISNYVTADTSTKQFSETELRWTLAPGAEQSVPVLVEGRNSRLLYQDLARASGVRFDFRFAVDWRIDGLSDTETAQLYPYGALGPEPGDRPACPPGASAAQECVGVSATVKKPAITVDTGQDGSGACYGVFNVDNSHTFVVNTSELPEFARMAKTARRLAGDPAAFDSYVAIPEVGSDFTGNDVEVSKQPLNYLFGYDVTVRFVIRGTGGAGGHNPGPNGDRPTQSPIYDLQMTQEAFSSDVSCTVSRVTL</sequence>
<evidence type="ECO:0000313" key="3">
    <source>
        <dbReference type="Proteomes" id="UP001498238"/>
    </source>
</evidence>
<evidence type="ECO:0008006" key="4">
    <source>
        <dbReference type="Google" id="ProtNLM"/>
    </source>
</evidence>
<keyword evidence="1" id="KW-0472">Membrane</keyword>
<dbReference type="EMBL" id="BAAAAF010000003">
    <property type="protein sequence ID" value="GAA0035241.1"/>
    <property type="molecule type" value="Genomic_DNA"/>
</dbReference>
<name>A0ABN0SLD4_9MICO</name>
<accession>A0ABN0SLD4</accession>
<feature type="transmembrane region" description="Helical" evidence="1">
    <location>
        <begin position="21"/>
        <end position="41"/>
    </location>
</feature>
<dbReference type="Proteomes" id="UP001498238">
    <property type="component" value="Unassembled WGS sequence"/>
</dbReference>
<keyword evidence="1" id="KW-0812">Transmembrane</keyword>
<comment type="caution">
    <text evidence="2">The sequence shown here is derived from an EMBL/GenBank/DDBJ whole genome shotgun (WGS) entry which is preliminary data.</text>
</comment>
<gene>
    <name evidence="2" type="ORF">NCCP602_12020</name>
</gene>
<dbReference type="PROSITE" id="PS51257">
    <property type="entry name" value="PROKAR_LIPOPROTEIN"/>
    <property type="match status" value="1"/>
</dbReference>
<keyword evidence="1" id="KW-1133">Transmembrane helix</keyword>
<organism evidence="2 3">
    <name type="scientific">Brevibacterium metallidurans</name>
    <dbReference type="NCBI Taxonomy" id="1482676"/>
    <lineage>
        <taxon>Bacteria</taxon>
        <taxon>Bacillati</taxon>
        <taxon>Actinomycetota</taxon>
        <taxon>Actinomycetes</taxon>
        <taxon>Micrococcales</taxon>
        <taxon>Brevibacteriaceae</taxon>
        <taxon>Brevibacterium</taxon>
    </lineage>
</organism>
<proteinExistence type="predicted"/>
<keyword evidence="3" id="KW-1185">Reference proteome</keyword>
<evidence type="ECO:0000256" key="1">
    <source>
        <dbReference type="SAM" id="Phobius"/>
    </source>
</evidence>
<protein>
    <recommendedName>
        <fullName evidence="4">DUF4352 domain-containing protein</fullName>
    </recommendedName>
</protein>